<organism evidence="2 3">
    <name type="scientific">Lasiosphaeria hispida</name>
    <dbReference type="NCBI Taxonomy" id="260671"/>
    <lineage>
        <taxon>Eukaryota</taxon>
        <taxon>Fungi</taxon>
        <taxon>Dikarya</taxon>
        <taxon>Ascomycota</taxon>
        <taxon>Pezizomycotina</taxon>
        <taxon>Sordariomycetes</taxon>
        <taxon>Sordariomycetidae</taxon>
        <taxon>Sordariales</taxon>
        <taxon>Lasiosphaeriaceae</taxon>
        <taxon>Lasiosphaeria</taxon>
    </lineage>
</organism>
<evidence type="ECO:0008006" key="4">
    <source>
        <dbReference type="Google" id="ProtNLM"/>
    </source>
</evidence>
<evidence type="ECO:0000256" key="1">
    <source>
        <dbReference type="SAM" id="MobiDB-lite"/>
    </source>
</evidence>
<evidence type="ECO:0000313" key="2">
    <source>
        <dbReference type="EMBL" id="KAK3341722.1"/>
    </source>
</evidence>
<name>A0AAJ0H7D0_9PEZI</name>
<gene>
    <name evidence="2" type="ORF">B0T25DRAFT_574068</name>
</gene>
<comment type="caution">
    <text evidence="2">The sequence shown here is derived from an EMBL/GenBank/DDBJ whole genome shotgun (WGS) entry which is preliminary data.</text>
</comment>
<keyword evidence="3" id="KW-1185">Reference proteome</keyword>
<dbReference type="Proteomes" id="UP001275084">
    <property type="component" value="Unassembled WGS sequence"/>
</dbReference>
<protein>
    <recommendedName>
        <fullName evidence="4">PX domain-containing protein</fullName>
    </recommendedName>
</protein>
<feature type="compositionally biased region" description="Pro residues" evidence="1">
    <location>
        <begin position="1"/>
        <end position="12"/>
    </location>
</feature>
<sequence>MQIKPSPVPALPSKPQLHSHKHHHTYNGTRHLPIATCVRRSSSTNHAFAQDAADDCGPHRRREDRLFEVTLHYERNRACTIYRTWDDFATLEKNLTPWPSSQRCRSAAGSRMDVYNLHRFLREALAKRPHECAMEYFLRRRMGDCGGGL</sequence>
<accession>A0AAJ0H7D0</accession>
<evidence type="ECO:0000313" key="3">
    <source>
        <dbReference type="Proteomes" id="UP001275084"/>
    </source>
</evidence>
<proteinExistence type="predicted"/>
<dbReference type="EMBL" id="JAUIQD010000008">
    <property type="protein sequence ID" value="KAK3341722.1"/>
    <property type="molecule type" value="Genomic_DNA"/>
</dbReference>
<dbReference type="AlphaFoldDB" id="A0AAJ0H7D0"/>
<reference evidence="2" key="1">
    <citation type="journal article" date="2023" name="Mol. Phylogenet. Evol.">
        <title>Genome-scale phylogeny and comparative genomics of the fungal order Sordariales.</title>
        <authorList>
            <person name="Hensen N."/>
            <person name="Bonometti L."/>
            <person name="Westerberg I."/>
            <person name="Brannstrom I.O."/>
            <person name="Guillou S."/>
            <person name="Cros-Aarteil S."/>
            <person name="Calhoun S."/>
            <person name="Haridas S."/>
            <person name="Kuo A."/>
            <person name="Mondo S."/>
            <person name="Pangilinan J."/>
            <person name="Riley R."/>
            <person name="LaButti K."/>
            <person name="Andreopoulos B."/>
            <person name="Lipzen A."/>
            <person name="Chen C."/>
            <person name="Yan M."/>
            <person name="Daum C."/>
            <person name="Ng V."/>
            <person name="Clum A."/>
            <person name="Steindorff A."/>
            <person name="Ohm R.A."/>
            <person name="Martin F."/>
            <person name="Silar P."/>
            <person name="Natvig D.O."/>
            <person name="Lalanne C."/>
            <person name="Gautier V."/>
            <person name="Ament-Velasquez S.L."/>
            <person name="Kruys A."/>
            <person name="Hutchinson M.I."/>
            <person name="Powell A.J."/>
            <person name="Barry K."/>
            <person name="Miller A.N."/>
            <person name="Grigoriev I.V."/>
            <person name="Debuchy R."/>
            <person name="Gladieux P."/>
            <person name="Hiltunen Thoren M."/>
            <person name="Johannesson H."/>
        </authorList>
    </citation>
    <scope>NUCLEOTIDE SEQUENCE</scope>
    <source>
        <strain evidence="2">CBS 955.72</strain>
    </source>
</reference>
<feature type="region of interest" description="Disordered" evidence="1">
    <location>
        <begin position="1"/>
        <end position="27"/>
    </location>
</feature>
<reference evidence="2" key="2">
    <citation type="submission" date="2023-06" db="EMBL/GenBank/DDBJ databases">
        <authorList>
            <consortium name="Lawrence Berkeley National Laboratory"/>
            <person name="Haridas S."/>
            <person name="Hensen N."/>
            <person name="Bonometti L."/>
            <person name="Westerberg I."/>
            <person name="Brannstrom I.O."/>
            <person name="Guillou S."/>
            <person name="Cros-Aarteil S."/>
            <person name="Calhoun S."/>
            <person name="Kuo A."/>
            <person name="Mondo S."/>
            <person name="Pangilinan J."/>
            <person name="Riley R."/>
            <person name="Labutti K."/>
            <person name="Andreopoulos B."/>
            <person name="Lipzen A."/>
            <person name="Chen C."/>
            <person name="Yanf M."/>
            <person name="Daum C."/>
            <person name="Ng V."/>
            <person name="Clum A."/>
            <person name="Steindorff A."/>
            <person name="Ohm R."/>
            <person name="Martin F."/>
            <person name="Silar P."/>
            <person name="Natvig D."/>
            <person name="Lalanne C."/>
            <person name="Gautier V."/>
            <person name="Ament-Velasquez S.L."/>
            <person name="Kruys A."/>
            <person name="Hutchinson M.I."/>
            <person name="Powell A.J."/>
            <person name="Barry K."/>
            <person name="Miller A.N."/>
            <person name="Grigoriev I.V."/>
            <person name="Debuchy R."/>
            <person name="Gladieux P."/>
            <person name="Thoren M.H."/>
            <person name="Johannesson H."/>
        </authorList>
    </citation>
    <scope>NUCLEOTIDE SEQUENCE</scope>
    <source>
        <strain evidence="2">CBS 955.72</strain>
    </source>
</reference>